<dbReference type="InterPro" id="IPR016785">
    <property type="entry name" value="ComGD"/>
</dbReference>
<evidence type="ECO:0000313" key="4">
    <source>
        <dbReference type="EMBL" id="SDG41672.1"/>
    </source>
</evidence>
<dbReference type="Proteomes" id="UP000199708">
    <property type="component" value="Unassembled WGS sequence"/>
</dbReference>
<dbReference type="NCBIfam" id="NF040982">
    <property type="entry name" value="ComGD"/>
    <property type="match status" value="1"/>
</dbReference>
<keyword evidence="2" id="KW-0178">Competence</keyword>
<dbReference type="GO" id="GO:0030420">
    <property type="term" value="P:establishment of competence for transformation"/>
    <property type="evidence" value="ECO:0007669"/>
    <property type="project" value="UniProtKB-KW"/>
</dbReference>
<gene>
    <name evidence="4" type="ORF">SAMN05421791_10826</name>
</gene>
<keyword evidence="3" id="KW-0472">Membrane</keyword>
<organism evidence="4 5">
    <name type="scientific">Facklamia miroungae</name>
    <dbReference type="NCBI Taxonomy" id="120956"/>
    <lineage>
        <taxon>Bacteria</taxon>
        <taxon>Bacillati</taxon>
        <taxon>Bacillota</taxon>
        <taxon>Bacilli</taxon>
        <taxon>Lactobacillales</taxon>
        <taxon>Aerococcaceae</taxon>
        <taxon>Facklamia</taxon>
    </lineage>
</organism>
<dbReference type="SUPFAM" id="SSF54523">
    <property type="entry name" value="Pili subunits"/>
    <property type="match status" value="1"/>
</dbReference>
<comment type="subcellular location">
    <subcellularLocation>
        <location evidence="1">Cell surface</location>
    </subcellularLocation>
</comment>
<dbReference type="STRING" id="120956.SAMN05421791_10826"/>
<name>A0A1G7U246_9LACT</name>
<dbReference type="InterPro" id="IPR012902">
    <property type="entry name" value="N_methyl_site"/>
</dbReference>
<evidence type="ECO:0000256" key="3">
    <source>
        <dbReference type="SAM" id="Phobius"/>
    </source>
</evidence>
<reference evidence="4 5" key="1">
    <citation type="submission" date="2016-10" db="EMBL/GenBank/DDBJ databases">
        <authorList>
            <person name="de Groot N.N."/>
        </authorList>
    </citation>
    <scope>NUCLEOTIDE SEQUENCE [LARGE SCALE GENOMIC DNA]</scope>
    <source>
        <strain evidence="4 5">ATCC BAA-466</strain>
    </source>
</reference>
<protein>
    <submittedName>
        <fullName evidence="4">Prepilin-type N-terminal cleavage/methylation domain-containing protein</fullName>
    </submittedName>
</protein>
<keyword evidence="3" id="KW-1133">Transmembrane helix</keyword>
<dbReference type="RefSeq" id="WP_090290190.1">
    <property type="nucleotide sequence ID" value="NZ_FNCK01000008.1"/>
</dbReference>
<keyword evidence="3" id="KW-0812">Transmembrane</keyword>
<feature type="transmembrane region" description="Helical" evidence="3">
    <location>
        <begin position="12"/>
        <end position="33"/>
    </location>
</feature>
<accession>A0A1G7U246</accession>
<dbReference type="InterPro" id="IPR045584">
    <property type="entry name" value="Pilin-like"/>
</dbReference>
<keyword evidence="5" id="KW-1185">Reference proteome</keyword>
<sequence>MPENSKSAFTLIETLCVLSILCLLLILLSFFPYQKIKDSYQIKVFTDQLKSQLYYAQDRAIIRQAPVQVVFSKTGTIFFWQIDSREMISQLRAPSNLSILSSFSFYYLKDGRINDFETVFFLDDDGNYFELIFQLGSGQFDFRKQTRDQSH</sequence>
<dbReference type="PIRSF" id="PIRSF021292">
    <property type="entry name" value="Competence_ComGD"/>
    <property type="match status" value="1"/>
</dbReference>
<dbReference type="NCBIfam" id="TIGR02532">
    <property type="entry name" value="IV_pilin_GFxxxE"/>
    <property type="match status" value="1"/>
</dbReference>
<dbReference type="AlphaFoldDB" id="A0A1G7U246"/>
<evidence type="ECO:0000313" key="5">
    <source>
        <dbReference type="Proteomes" id="UP000199708"/>
    </source>
</evidence>
<proteinExistence type="predicted"/>
<dbReference type="EMBL" id="FNCK01000008">
    <property type="protein sequence ID" value="SDG41672.1"/>
    <property type="molecule type" value="Genomic_DNA"/>
</dbReference>
<dbReference type="OrthoDB" id="2139667at2"/>
<evidence type="ECO:0000256" key="2">
    <source>
        <dbReference type="ARBA" id="ARBA00023287"/>
    </source>
</evidence>
<evidence type="ECO:0000256" key="1">
    <source>
        <dbReference type="ARBA" id="ARBA00004241"/>
    </source>
</evidence>
<dbReference type="GO" id="GO:0009986">
    <property type="term" value="C:cell surface"/>
    <property type="evidence" value="ECO:0007669"/>
    <property type="project" value="UniProtKB-SubCell"/>
</dbReference>